<dbReference type="WBParaSite" id="PS1159_v2.g10442.t1">
    <property type="protein sequence ID" value="PS1159_v2.g10442.t1"/>
    <property type="gene ID" value="PS1159_v2.g10442"/>
</dbReference>
<accession>A0AC35ESU9</accession>
<protein>
    <submittedName>
        <fullName evidence="2">Uncharacterized protein</fullName>
    </submittedName>
</protein>
<organism evidence="1 2">
    <name type="scientific">Panagrolaimus sp. PS1159</name>
    <dbReference type="NCBI Taxonomy" id="55785"/>
    <lineage>
        <taxon>Eukaryota</taxon>
        <taxon>Metazoa</taxon>
        <taxon>Ecdysozoa</taxon>
        <taxon>Nematoda</taxon>
        <taxon>Chromadorea</taxon>
        <taxon>Rhabditida</taxon>
        <taxon>Tylenchina</taxon>
        <taxon>Panagrolaimomorpha</taxon>
        <taxon>Panagrolaimoidea</taxon>
        <taxon>Panagrolaimidae</taxon>
        <taxon>Panagrolaimus</taxon>
    </lineage>
</organism>
<sequence>MVKEDKPMVLFKHLRTMHQTRQAPAVCNAEKFTLENVAAYNIQIDTGDTKTSSIVTLREVPSFLIEAFSKFEQLE</sequence>
<reference evidence="2" key="1">
    <citation type="submission" date="2022-11" db="UniProtKB">
        <authorList>
            <consortium name="WormBaseParasite"/>
        </authorList>
    </citation>
    <scope>IDENTIFICATION</scope>
</reference>
<evidence type="ECO:0000313" key="1">
    <source>
        <dbReference type="Proteomes" id="UP000887580"/>
    </source>
</evidence>
<dbReference type="Proteomes" id="UP000887580">
    <property type="component" value="Unplaced"/>
</dbReference>
<evidence type="ECO:0000313" key="2">
    <source>
        <dbReference type="WBParaSite" id="PS1159_v2.g10442.t1"/>
    </source>
</evidence>
<proteinExistence type="predicted"/>
<name>A0AC35ESU9_9BILA</name>